<evidence type="ECO:0000259" key="8">
    <source>
        <dbReference type="Pfam" id="PF12724"/>
    </source>
</evidence>
<dbReference type="PATRIC" id="fig|1778263.3.peg.26"/>
<dbReference type="OrthoDB" id="9795729at2"/>
<keyword evidence="2 7" id="KW-0288">FMN</keyword>
<comment type="catalytic activity">
    <reaction evidence="7">
        <text>protoporphyrinogen IX + 3 a menaquinone = protoporphyrin IX + 3 a menaquinol</text>
        <dbReference type="Rhea" id="RHEA:27409"/>
        <dbReference type="Rhea" id="RHEA-COMP:9537"/>
        <dbReference type="Rhea" id="RHEA-COMP:9539"/>
        <dbReference type="ChEBI" id="CHEBI:16374"/>
        <dbReference type="ChEBI" id="CHEBI:18151"/>
        <dbReference type="ChEBI" id="CHEBI:57306"/>
        <dbReference type="ChEBI" id="CHEBI:57307"/>
        <dbReference type="EC" id="1.3.5.3"/>
    </reaction>
</comment>
<dbReference type="PANTHER" id="PTHR38030">
    <property type="entry name" value="PROTOPORPHYRINOGEN IX DEHYDROGENASE [MENAQUINONE]"/>
    <property type="match status" value="1"/>
</dbReference>
<reference evidence="10" key="1">
    <citation type="submission" date="2016-01" db="EMBL/GenBank/DDBJ databases">
        <authorList>
            <person name="Husnik F."/>
        </authorList>
    </citation>
    <scope>NUCLEOTIDE SEQUENCE [LARGE SCALE GENOMIC DNA]</scope>
</reference>
<comment type="catalytic activity">
    <reaction evidence="7">
        <text>protoporphyrinogen IX + 3 a quinone = protoporphyrin IX + 3 a quinol</text>
        <dbReference type="Rhea" id="RHEA:65032"/>
        <dbReference type="ChEBI" id="CHEBI:24646"/>
        <dbReference type="ChEBI" id="CHEBI:57306"/>
        <dbReference type="ChEBI" id="CHEBI:57307"/>
        <dbReference type="ChEBI" id="CHEBI:132124"/>
        <dbReference type="EC" id="1.3.5.3"/>
    </reaction>
</comment>
<evidence type="ECO:0000256" key="6">
    <source>
        <dbReference type="ARBA" id="ARBA00023244"/>
    </source>
</evidence>
<evidence type="ECO:0000313" key="9">
    <source>
        <dbReference type="EMBL" id="CUX96982.1"/>
    </source>
</evidence>
<dbReference type="STRING" id="1778263.TPER_HE00029"/>
<comment type="subcellular location">
    <subcellularLocation>
        <location evidence="7">Cell membrane</location>
        <topology evidence="7">Peripheral membrane protein</topology>
    </subcellularLocation>
</comment>
<comment type="function">
    <text evidence="7">Catalyzes the 6-electron oxidation of protoporphyrinogen IX to form protoporphyrin IX; under anaerobic conditions uses menaquinone as an electron acceptor, under aerobic conditions uses ubiquinone as an electron acceptor.</text>
</comment>
<dbReference type="AlphaFoldDB" id="A0A143WTR0"/>
<keyword evidence="10" id="KW-1185">Reference proteome</keyword>
<accession>A0A143WTR0</accession>
<dbReference type="RefSeq" id="WP_067567279.1">
    <property type="nucleotide sequence ID" value="NZ_LN999835.1"/>
</dbReference>
<dbReference type="GO" id="GO:0004729">
    <property type="term" value="F:oxygen-dependent protoporphyrinogen oxidase activity"/>
    <property type="evidence" value="ECO:0007669"/>
    <property type="project" value="InterPro"/>
</dbReference>
<proteinExistence type="inferred from homology"/>
<dbReference type="InterPro" id="IPR001226">
    <property type="entry name" value="Flavodoxin_CS"/>
</dbReference>
<dbReference type="InterPro" id="IPR052200">
    <property type="entry name" value="Protoporphyrinogen_IX_DH"/>
</dbReference>
<keyword evidence="5" id="KW-0472">Membrane</keyword>
<evidence type="ECO:0000256" key="5">
    <source>
        <dbReference type="ARBA" id="ARBA00023136"/>
    </source>
</evidence>
<dbReference type="Pfam" id="PF12724">
    <property type="entry name" value="Flavodoxin_5"/>
    <property type="match status" value="1"/>
</dbReference>
<dbReference type="SUPFAM" id="SSF52218">
    <property type="entry name" value="Flavoproteins"/>
    <property type="match status" value="1"/>
</dbReference>
<feature type="domain" description="Flavodoxin" evidence="8">
    <location>
        <begin position="4"/>
        <end position="148"/>
    </location>
</feature>
<dbReference type="InterPro" id="IPR044264">
    <property type="entry name" value="HemG"/>
</dbReference>
<sequence>MKTLILYLSHDGQTHKIARFISVYLTDYCECDVVDLRLVPNLDLQRYQRVVIGAAIRYGRFAADLDRFIAQQLDWLHSIPSAFYSVNLMARKPNKRTPVTNSYTRKFLVKTPWRPDLCEVFAGALCCSRYCWFDRVMIKLIMRITSGELNLIKDKEIEYTDWQQVSAFAGNLAKLTAKQTTLTPPN</sequence>
<keyword evidence="3 7" id="KW-0547">Nucleotide-binding</keyword>
<evidence type="ECO:0000256" key="7">
    <source>
        <dbReference type="HAMAP-Rule" id="MF_00853"/>
    </source>
</evidence>
<dbReference type="GO" id="GO:0005886">
    <property type="term" value="C:plasma membrane"/>
    <property type="evidence" value="ECO:0007669"/>
    <property type="project" value="UniProtKB-SubCell"/>
</dbReference>
<dbReference type="HAMAP" id="MF_00853">
    <property type="entry name" value="HemG"/>
    <property type="match status" value="1"/>
</dbReference>
<evidence type="ECO:0000256" key="4">
    <source>
        <dbReference type="ARBA" id="ARBA00023002"/>
    </source>
</evidence>
<dbReference type="PANTHER" id="PTHR38030:SF2">
    <property type="entry name" value="PROTOPORPHYRINOGEN IX DEHYDROGENASE [QUINONE]"/>
    <property type="match status" value="1"/>
</dbReference>
<dbReference type="KEGG" id="hed:TPER_HE00029"/>
<comment type="pathway">
    <text evidence="7">Porphyrin-containing compound metabolism; protoporphyrin-IX biosynthesis; protoporphyrin-IX from protoporphyrinogen-IX: step 1/1.</text>
</comment>
<evidence type="ECO:0000313" key="10">
    <source>
        <dbReference type="Proteomes" id="UP000095477"/>
    </source>
</evidence>
<comment type="catalytic activity">
    <reaction evidence="7">
        <text>protoporphyrinogen IX + 3 a ubiquinone = protoporphyrin IX + 3 a ubiquinol</text>
        <dbReference type="Rhea" id="RHEA:63936"/>
        <dbReference type="Rhea" id="RHEA-COMP:9565"/>
        <dbReference type="Rhea" id="RHEA-COMP:9566"/>
        <dbReference type="ChEBI" id="CHEBI:16389"/>
        <dbReference type="ChEBI" id="CHEBI:17976"/>
        <dbReference type="ChEBI" id="CHEBI:57306"/>
        <dbReference type="ChEBI" id="CHEBI:57307"/>
    </reaction>
</comment>
<gene>
    <name evidence="7 9" type="primary">hemG</name>
    <name evidence="9" type="ORF">TPER_HE00029</name>
</gene>
<dbReference type="InterPro" id="IPR029039">
    <property type="entry name" value="Flavoprotein-like_sf"/>
</dbReference>
<protein>
    <recommendedName>
        <fullName evidence="7">Protoporphyrinogen IX dehydrogenase [quinone]</fullName>
        <ecNumber evidence="7">1.3.5.3</ecNumber>
    </recommendedName>
    <alternativeName>
        <fullName evidence="7">Protoporphyrinogen IX dehydrogenase [menaquinone]</fullName>
    </alternativeName>
    <alternativeName>
        <fullName evidence="7">Protoporphyrinogen IX dehydrogenase [ubiquinone]</fullName>
    </alternativeName>
    <alternativeName>
        <fullName evidence="7">Protoporphyrinogen oxidase</fullName>
        <shortName evidence="7">PPO</shortName>
    </alternativeName>
</protein>
<dbReference type="GO" id="GO:0010181">
    <property type="term" value="F:FMN binding"/>
    <property type="evidence" value="ECO:0007669"/>
    <property type="project" value="UniProtKB-UniRule"/>
</dbReference>
<dbReference type="GO" id="GO:0009055">
    <property type="term" value="F:electron transfer activity"/>
    <property type="evidence" value="ECO:0007669"/>
    <property type="project" value="InterPro"/>
</dbReference>
<dbReference type="EC" id="1.3.5.3" evidence="7"/>
<name>A0A143WTR0_9ENTR</name>
<keyword evidence="1 7" id="KW-0285">Flavoprotein</keyword>
<organism evidence="9 10">
    <name type="scientific">Candidatus Hoaglandella endobia</name>
    <dbReference type="NCBI Taxonomy" id="1778263"/>
    <lineage>
        <taxon>Bacteria</taxon>
        <taxon>Pseudomonadati</taxon>
        <taxon>Pseudomonadota</taxon>
        <taxon>Gammaproteobacteria</taxon>
        <taxon>Enterobacterales</taxon>
        <taxon>Enterobacteriaceae</taxon>
        <taxon>Candidatus Hoaglandella</taxon>
    </lineage>
</organism>
<comment type="cofactor">
    <cofactor evidence="7">
        <name>FMN</name>
        <dbReference type="ChEBI" id="CHEBI:58210"/>
    </cofactor>
    <text evidence="7">Binds 1 FMN non-covalently per subunit.</text>
</comment>
<comment type="similarity">
    <text evidence="7">Belongs to the HemG family.</text>
</comment>
<dbReference type="PROSITE" id="PS00201">
    <property type="entry name" value="FLAVODOXIN"/>
    <property type="match status" value="1"/>
</dbReference>
<keyword evidence="6 7" id="KW-0627">Porphyrin biosynthesis</keyword>
<dbReference type="Proteomes" id="UP000095477">
    <property type="component" value="Chromosome I"/>
</dbReference>
<evidence type="ECO:0000256" key="2">
    <source>
        <dbReference type="ARBA" id="ARBA00022643"/>
    </source>
</evidence>
<dbReference type="UniPathway" id="UPA00251">
    <property type="reaction ID" value="UER00324"/>
</dbReference>
<dbReference type="EMBL" id="LN999835">
    <property type="protein sequence ID" value="CUX96982.1"/>
    <property type="molecule type" value="Genomic_DNA"/>
</dbReference>
<dbReference type="InterPro" id="IPR026816">
    <property type="entry name" value="Flavodoxin_dom"/>
</dbReference>
<dbReference type="GO" id="GO:0006782">
    <property type="term" value="P:protoporphyrinogen IX biosynthetic process"/>
    <property type="evidence" value="ECO:0007669"/>
    <property type="project" value="UniProtKB-UniRule"/>
</dbReference>
<dbReference type="GO" id="GO:0070819">
    <property type="term" value="F:menaquinone-dependent protoporphyrinogen oxidase activity"/>
    <property type="evidence" value="ECO:0007669"/>
    <property type="project" value="UniProtKB-UniRule"/>
</dbReference>
<dbReference type="Gene3D" id="3.40.50.360">
    <property type="match status" value="1"/>
</dbReference>
<dbReference type="NCBIfam" id="NF008316">
    <property type="entry name" value="PRK11104.1"/>
    <property type="match status" value="1"/>
</dbReference>
<keyword evidence="7" id="KW-1003">Cell membrane</keyword>
<keyword evidence="4 7" id="KW-0560">Oxidoreductase</keyword>
<evidence type="ECO:0000256" key="3">
    <source>
        <dbReference type="ARBA" id="ARBA00022741"/>
    </source>
</evidence>
<evidence type="ECO:0000256" key="1">
    <source>
        <dbReference type="ARBA" id="ARBA00022630"/>
    </source>
</evidence>